<evidence type="ECO:0000313" key="2">
    <source>
        <dbReference type="EMBL" id="RRT43422.1"/>
    </source>
</evidence>
<reference evidence="2 3" key="1">
    <citation type="journal article" date="2014" name="Agronomy (Basel)">
        <title>A Draft Genome Sequence for Ensete ventricosum, the Drought-Tolerant Tree Against Hunger.</title>
        <authorList>
            <person name="Harrison J."/>
            <person name="Moore K.A."/>
            <person name="Paszkiewicz K."/>
            <person name="Jones T."/>
            <person name="Grant M."/>
            <person name="Ambacheew D."/>
            <person name="Muzemil S."/>
            <person name="Studholme D.J."/>
        </authorList>
    </citation>
    <scope>NUCLEOTIDE SEQUENCE [LARGE SCALE GENOMIC DNA]</scope>
</reference>
<evidence type="ECO:0000256" key="1">
    <source>
        <dbReference type="SAM" id="MobiDB-lite"/>
    </source>
</evidence>
<gene>
    <name evidence="2" type="ORF">B296_00022551</name>
</gene>
<comment type="caution">
    <text evidence="2">The sequence shown here is derived from an EMBL/GenBank/DDBJ whole genome shotgun (WGS) entry which is preliminary data.</text>
</comment>
<protein>
    <submittedName>
        <fullName evidence="2">Uncharacterized protein</fullName>
    </submittedName>
</protein>
<organism evidence="2 3">
    <name type="scientific">Ensete ventricosum</name>
    <name type="common">Abyssinian banana</name>
    <name type="synonym">Musa ensete</name>
    <dbReference type="NCBI Taxonomy" id="4639"/>
    <lineage>
        <taxon>Eukaryota</taxon>
        <taxon>Viridiplantae</taxon>
        <taxon>Streptophyta</taxon>
        <taxon>Embryophyta</taxon>
        <taxon>Tracheophyta</taxon>
        <taxon>Spermatophyta</taxon>
        <taxon>Magnoliopsida</taxon>
        <taxon>Liliopsida</taxon>
        <taxon>Zingiberales</taxon>
        <taxon>Musaceae</taxon>
        <taxon>Ensete</taxon>
    </lineage>
</organism>
<sequence>MIEHASSFRSYDCYRAPPSCLDPCEAGDCFARKAKAVRRHTGTISVLPHRVAHRPPRTPEKPCINVVERYVALCSSGLHHRKGWFKSCKGSPLQLELQNSYKRRRQAKRAEHIAILNTIIQVLHEEDLGALVSSSSSSHLPGTKKPRVSACTGRSTPPLRFASNLSRPATIPETP</sequence>
<accession>A0A426XVC0</accession>
<evidence type="ECO:0000313" key="3">
    <source>
        <dbReference type="Proteomes" id="UP000287651"/>
    </source>
</evidence>
<dbReference type="AlphaFoldDB" id="A0A426XVC0"/>
<name>A0A426XVC0_ENSVE</name>
<dbReference type="Proteomes" id="UP000287651">
    <property type="component" value="Unassembled WGS sequence"/>
</dbReference>
<proteinExistence type="predicted"/>
<feature type="region of interest" description="Disordered" evidence="1">
    <location>
        <begin position="133"/>
        <end position="175"/>
    </location>
</feature>
<dbReference type="EMBL" id="AMZH03017164">
    <property type="protein sequence ID" value="RRT43422.1"/>
    <property type="molecule type" value="Genomic_DNA"/>
</dbReference>